<keyword evidence="6" id="KW-1185">Reference proteome</keyword>
<dbReference type="AlphaFoldDB" id="A0A0C3QG33"/>
<dbReference type="Gene3D" id="1.20.58.480">
    <property type="match status" value="1"/>
</dbReference>
<dbReference type="GO" id="GO:0046872">
    <property type="term" value="F:metal ion binding"/>
    <property type="evidence" value="ECO:0007669"/>
    <property type="project" value="UniProtKB-KW"/>
</dbReference>
<sequence>MAVSSFPGDLESFLSSHHLSPTSGFLPSPSPDVSFKNFEFNIWLFTAKSIPKLLWNYPGEFRKQVDALPLLLFTESRDDLPQWRLAYCALSYIAQAYVWGAAVGRPTDEDEAYDEKVLDYIPASIAVPLRHVAFHLGIQPGLTYSAVCTWNWQRKFPLLSSTTQERASNLEPIFSFTGTPEEAHYVITHVMLEFAGGQALRLALEASKATGEKNGDSLEGALRGLTEAVTKSKQELSLVKQDLDPDVFYSRVKPYLNGLGATNIHPKGVFLRSSSQDPTKGEWIKLSGASASQTSLLPTFDTLLGVTHSEEPCYTYDERMRLAMPQCHVQFLDALTCLPRVKDYVSVNKTNQQLLEAYNNAVIALEDYRDRHFTVIGKPLWTSQDSFD</sequence>
<dbReference type="PANTHER" id="PTHR28657">
    <property type="entry name" value="INDOLEAMINE 2,3-DIOXYGENASE"/>
    <property type="match status" value="1"/>
</dbReference>
<dbReference type="PANTHER" id="PTHR28657:SF5">
    <property type="entry name" value="INDOLEAMINE 2,3-DIOXYGENASE"/>
    <property type="match status" value="1"/>
</dbReference>
<reference evidence="5 6" key="1">
    <citation type="submission" date="2014-04" db="EMBL/GenBank/DDBJ databases">
        <authorList>
            <consortium name="DOE Joint Genome Institute"/>
            <person name="Kuo A."/>
            <person name="Girlanda M."/>
            <person name="Perotto S."/>
            <person name="Kohler A."/>
            <person name="Nagy L.G."/>
            <person name="Floudas D."/>
            <person name="Copeland A."/>
            <person name="Barry K.W."/>
            <person name="Cichocki N."/>
            <person name="Veneault-Fourrey C."/>
            <person name="LaButti K."/>
            <person name="Lindquist E.A."/>
            <person name="Lipzen A."/>
            <person name="Lundell T."/>
            <person name="Morin E."/>
            <person name="Murat C."/>
            <person name="Sun H."/>
            <person name="Tunlid A."/>
            <person name="Henrissat B."/>
            <person name="Grigoriev I.V."/>
            <person name="Hibbett D.S."/>
            <person name="Martin F."/>
            <person name="Nordberg H.P."/>
            <person name="Cantor M.N."/>
            <person name="Hua S.X."/>
        </authorList>
    </citation>
    <scope>NUCLEOTIDE SEQUENCE [LARGE SCALE GENOMIC DNA]</scope>
    <source>
        <strain evidence="5 6">MUT 4182</strain>
    </source>
</reference>
<comment type="similarity">
    <text evidence="1">Belongs to the indoleamine 2,3-dioxygenase family.</text>
</comment>
<evidence type="ECO:0000313" key="5">
    <source>
        <dbReference type="EMBL" id="KIO24339.1"/>
    </source>
</evidence>
<dbReference type="GO" id="GO:0019441">
    <property type="term" value="P:L-tryptophan catabolic process to kynurenine"/>
    <property type="evidence" value="ECO:0007669"/>
    <property type="project" value="InterPro"/>
</dbReference>
<dbReference type="InterPro" id="IPR000898">
    <property type="entry name" value="Indolamine_dOase"/>
</dbReference>
<dbReference type="GO" id="GO:0033754">
    <property type="term" value="F:indoleamine 2,3-dioxygenase activity"/>
    <property type="evidence" value="ECO:0007669"/>
    <property type="project" value="TreeGrafter"/>
</dbReference>
<reference evidence="6" key="2">
    <citation type="submission" date="2015-01" db="EMBL/GenBank/DDBJ databases">
        <title>Evolutionary Origins and Diversification of the Mycorrhizal Mutualists.</title>
        <authorList>
            <consortium name="DOE Joint Genome Institute"/>
            <consortium name="Mycorrhizal Genomics Consortium"/>
            <person name="Kohler A."/>
            <person name="Kuo A."/>
            <person name="Nagy L.G."/>
            <person name="Floudas D."/>
            <person name="Copeland A."/>
            <person name="Barry K.W."/>
            <person name="Cichocki N."/>
            <person name="Veneault-Fourrey C."/>
            <person name="LaButti K."/>
            <person name="Lindquist E.A."/>
            <person name="Lipzen A."/>
            <person name="Lundell T."/>
            <person name="Morin E."/>
            <person name="Murat C."/>
            <person name="Riley R."/>
            <person name="Ohm R."/>
            <person name="Sun H."/>
            <person name="Tunlid A."/>
            <person name="Henrissat B."/>
            <person name="Grigoriev I.V."/>
            <person name="Hibbett D.S."/>
            <person name="Martin F."/>
        </authorList>
    </citation>
    <scope>NUCLEOTIDE SEQUENCE [LARGE SCALE GENOMIC DNA]</scope>
    <source>
        <strain evidence="6">MUT 4182</strain>
    </source>
</reference>
<organism evidence="5 6">
    <name type="scientific">Tulasnella calospora MUT 4182</name>
    <dbReference type="NCBI Taxonomy" id="1051891"/>
    <lineage>
        <taxon>Eukaryota</taxon>
        <taxon>Fungi</taxon>
        <taxon>Dikarya</taxon>
        <taxon>Basidiomycota</taxon>
        <taxon>Agaricomycotina</taxon>
        <taxon>Agaricomycetes</taxon>
        <taxon>Cantharellales</taxon>
        <taxon>Tulasnellaceae</taxon>
        <taxon>Tulasnella</taxon>
    </lineage>
</organism>
<evidence type="ECO:0000256" key="4">
    <source>
        <dbReference type="PIRSR" id="PIRSR600898-1"/>
    </source>
</evidence>
<dbReference type="Proteomes" id="UP000054248">
    <property type="component" value="Unassembled WGS sequence"/>
</dbReference>
<dbReference type="EMBL" id="KN823063">
    <property type="protein sequence ID" value="KIO24339.1"/>
    <property type="molecule type" value="Genomic_DNA"/>
</dbReference>
<dbReference type="GO" id="GO:0034354">
    <property type="term" value="P:'de novo' NAD+ biosynthetic process from L-tryptophan"/>
    <property type="evidence" value="ECO:0007669"/>
    <property type="project" value="TreeGrafter"/>
</dbReference>
<accession>A0A0C3QG33</accession>
<evidence type="ECO:0000256" key="3">
    <source>
        <dbReference type="ARBA" id="ARBA00023004"/>
    </source>
</evidence>
<dbReference type="OrthoDB" id="540174at2759"/>
<dbReference type="STRING" id="1051891.A0A0C3QG33"/>
<dbReference type="GO" id="GO:0005737">
    <property type="term" value="C:cytoplasm"/>
    <property type="evidence" value="ECO:0007669"/>
    <property type="project" value="TreeGrafter"/>
</dbReference>
<dbReference type="SUPFAM" id="SSF140959">
    <property type="entry name" value="Indolic compounds 2,3-dioxygenase-like"/>
    <property type="match status" value="1"/>
</dbReference>
<keyword evidence="2 4" id="KW-0479">Metal-binding</keyword>
<evidence type="ECO:0000313" key="6">
    <source>
        <dbReference type="Proteomes" id="UP000054248"/>
    </source>
</evidence>
<evidence type="ECO:0000256" key="1">
    <source>
        <dbReference type="ARBA" id="ARBA00007119"/>
    </source>
</evidence>
<evidence type="ECO:0000256" key="2">
    <source>
        <dbReference type="ARBA" id="ARBA00022723"/>
    </source>
</evidence>
<proteinExistence type="inferred from homology"/>
<keyword evidence="4" id="KW-0349">Heme</keyword>
<dbReference type="Pfam" id="PF01231">
    <property type="entry name" value="IDO"/>
    <property type="match status" value="1"/>
</dbReference>
<dbReference type="HOGENOM" id="CLU_010089_1_0_1"/>
<name>A0A0C3QG33_9AGAM</name>
<dbReference type="InterPro" id="IPR037217">
    <property type="entry name" value="Trp/Indoleamine_2_3_dOase-like"/>
</dbReference>
<gene>
    <name evidence="5" type="ORF">M407DRAFT_102251</name>
</gene>
<dbReference type="GO" id="GO:0020037">
    <property type="term" value="F:heme binding"/>
    <property type="evidence" value="ECO:0007669"/>
    <property type="project" value="InterPro"/>
</dbReference>
<evidence type="ECO:0008006" key="7">
    <source>
        <dbReference type="Google" id="ProtNLM"/>
    </source>
</evidence>
<keyword evidence="3 4" id="KW-0408">Iron</keyword>
<protein>
    <recommendedName>
        <fullName evidence="7">Indoleamine 2,3-dioxygenase</fullName>
    </recommendedName>
</protein>
<feature type="binding site" description="proximal binding residue" evidence="4">
    <location>
        <position position="372"/>
    </location>
    <ligand>
        <name>heme b</name>
        <dbReference type="ChEBI" id="CHEBI:60344"/>
    </ligand>
    <ligandPart>
        <name>Fe</name>
        <dbReference type="ChEBI" id="CHEBI:18248"/>
    </ligandPart>
</feature>